<dbReference type="EMBL" id="PDUG01000006">
    <property type="protein sequence ID" value="PIC21523.1"/>
    <property type="molecule type" value="Genomic_DNA"/>
</dbReference>
<evidence type="ECO:0000313" key="3">
    <source>
        <dbReference type="Proteomes" id="UP000230233"/>
    </source>
</evidence>
<evidence type="ECO:0000313" key="2">
    <source>
        <dbReference type="EMBL" id="PIC21523.1"/>
    </source>
</evidence>
<dbReference type="Proteomes" id="UP000230233">
    <property type="component" value="Chromosome X"/>
</dbReference>
<comment type="caution">
    <text evidence="2">The sequence shown here is derived from an EMBL/GenBank/DDBJ whole genome shotgun (WGS) entry which is preliminary data.</text>
</comment>
<proteinExistence type="predicted"/>
<feature type="compositionally biased region" description="Low complexity" evidence="1">
    <location>
        <begin position="37"/>
        <end position="48"/>
    </location>
</feature>
<organism evidence="2 3">
    <name type="scientific">Caenorhabditis nigoni</name>
    <dbReference type="NCBI Taxonomy" id="1611254"/>
    <lineage>
        <taxon>Eukaryota</taxon>
        <taxon>Metazoa</taxon>
        <taxon>Ecdysozoa</taxon>
        <taxon>Nematoda</taxon>
        <taxon>Chromadorea</taxon>
        <taxon>Rhabditida</taxon>
        <taxon>Rhabditina</taxon>
        <taxon>Rhabditomorpha</taxon>
        <taxon>Rhabditoidea</taxon>
        <taxon>Rhabditidae</taxon>
        <taxon>Peloderinae</taxon>
        <taxon>Caenorhabditis</taxon>
    </lineage>
</organism>
<dbReference type="AlphaFoldDB" id="A0A2G5T2T6"/>
<dbReference type="OrthoDB" id="5899010at2759"/>
<feature type="region of interest" description="Disordered" evidence="1">
    <location>
        <begin position="1"/>
        <end position="55"/>
    </location>
</feature>
<reference evidence="3" key="1">
    <citation type="submission" date="2017-10" db="EMBL/GenBank/DDBJ databases">
        <title>Rapid genome shrinkage in a self-fertile nematode reveals novel sperm competition proteins.</title>
        <authorList>
            <person name="Yin D."/>
            <person name="Schwarz E.M."/>
            <person name="Thomas C.G."/>
            <person name="Felde R.L."/>
            <person name="Korf I.F."/>
            <person name="Cutter A.D."/>
            <person name="Schartner C.M."/>
            <person name="Ralston E.J."/>
            <person name="Meyer B.J."/>
            <person name="Haag E.S."/>
        </authorList>
    </citation>
    <scope>NUCLEOTIDE SEQUENCE [LARGE SCALE GENOMIC DNA]</scope>
    <source>
        <strain evidence="3">JU1422</strain>
    </source>
</reference>
<protein>
    <submittedName>
        <fullName evidence="2">Uncharacterized protein</fullName>
    </submittedName>
</protein>
<evidence type="ECO:0000256" key="1">
    <source>
        <dbReference type="SAM" id="MobiDB-lite"/>
    </source>
</evidence>
<keyword evidence="3" id="KW-1185">Reference proteome</keyword>
<gene>
    <name evidence="2" type="primary">Cnig_chr_X.g26323</name>
    <name evidence="2" type="ORF">B9Z55_026323</name>
</gene>
<sequence>MQPQRNVDEGAQELYQPRPRVPKGYTRRGRPSKKDPAVNVADAPVDAPSNGAPIDAAPAVASNRVLGRRRTRPVNGAPETEQVMRRAARKAIKQREPLVEGTVKYQALLQEARDHHAACPIYRDQELGKLTNLNLFNPNKRSKAMPQEVGSKTKMAKDLFHNYLKVVTLNK</sequence>
<name>A0A2G5T2T6_9PELO</name>
<accession>A0A2G5T2T6</accession>